<dbReference type="EMBL" id="NWMW01000002">
    <property type="protein sequence ID" value="PCD02245.1"/>
    <property type="molecule type" value="Genomic_DNA"/>
</dbReference>
<feature type="compositionally biased region" description="Basic residues" evidence="1">
    <location>
        <begin position="99"/>
        <end position="109"/>
    </location>
</feature>
<accession>A0A2A4B2Q6</accession>
<name>A0A2A4B2Q6_9SPHN</name>
<comment type="caution">
    <text evidence="2">The sequence shown here is derived from an EMBL/GenBank/DDBJ whole genome shotgun (WGS) entry which is preliminary data.</text>
</comment>
<evidence type="ECO:0000313" key="3">
    <source>
        <dbReference type="Proteomes" id="UP000218366"/>
    </source>
</evidence>
<gene>
    <name evidence="2" type="ORF">COC42_12380</name>
</gene>
<keyword evidence="3" id="KW-1185">Reference proteome</keyword>
<feature type="region of interest" description="Disordered" evidence="1">
    <location>
        <begin position="76"/>
        <end position="118"/>
    </location>
</feature>
<dbReference type="RefSeq" id="WP_096343624.1">
    <property type="nucleotide sequence ID" value="NZ_NWMW01000002.1"/>
</dbReference>
<protein>
    <recommendedName>
        <fullName evidence="4">Cell envelope biogenesis protein TolA</fullName>
    </recommendedName>
</protein>
<dbReference type="Proteomes" id="UP000218366">
    <property type="component" value="Unassembled WGS sequence"/>
</dbReference>
<dbReference type="OrthoDB" id="7478510at2"/>
<organism evidence="2 3">
    <name type="scientific">Sphingomonas spermidinifaciens</name>
    <dbReference type="NCBI Taxonomy" id="1141889"/>
    <lineage>
        <taxon>Bacteria</taxon>
        <taxon>Pseudomonadati</taxon>
        <taxon>Pseudomonadota</taxon>
        <taxon>Alphaproteobacteria</taxon>
        <taxon>Sphingomonadales</taxon>
        <taxon>Sphingomonadaceae</taxon>
        <taxon>Sphingomonas</taxon>
    </lineage>
</organism>
<feature type="compositionally biased region" description="Low complexity" evidence="1">
    <location>
        <begin position="78"/>
        <end position="97"/>
    </location>
</feature>
<reference evidence="2 3" key="1">
    <citation type="submission" date="2017-09" db="EMBL/GenBank/DDBJ databases">
        <title>Sphingomonas spermidinifaciens 9NM-10, whole genome shotgun sequence.</title>
        <authorList>
            <person name="Feng G."/>
            <person name="Zhu H."/>
        </authorList>
    </citation>
    <scope>NUCLEOTIDE SEQUENCE [LARGE SCALE GENOMIC DNA]</scope>
    <source>
        <strain evidence="2 3">9NM-10</strain>
    </source>
</reference>
<evidence type="ECO:0008006" key="4">
    <source>
        <dbReference type="Google" id="ProtNLM"/>
    </source>
</evidence>
<dbReference type="AlphaFoldDB" id="A0A2A4B2Q6"/>
<proteinExistence type="predicted"/>
<evidence type="ECO:0000256" key="1">
    <source>
        <dbReference type="SAM" id="MobiDB-lite"/>
    </source>
</evidence>
<evidence type="ECO:0000313" key="2">
    <source>
        <dbReference type="EMBL" id="PCD02245.1"/>
    </source>
</evidence>
<sequence length="182" mass="19782">MARKLKVFRTPIGFHDAYVAATSRKAALEAWGADADLFARGIAEEVTDPSLMEAALEQPGAVVRKVRGTVDEHMAALPPDAKPNAGKAKAGKAQPASKPKPKAKPRPRPSRAALDEAEAAVDVAKVEYEAARDGLEADIAALEKKRRGLDQEYREAAKALDEKRAAAEERYRSAMDHWRQSN</sequence>
<feature type="region of interest" description="Disordered" evidence="1">
    <location>
        <begin position="159"/>
        <end position="182"/>
    </location>
</feature>